<dbReference type="RefSeq" id="WP_187711929.1">
    <property type="nucleotide sequence ID" value="NZ_CP060820.1"/>
</dbReference>
<sequence length="191" mass="20252">MIDMRRLLLLPVLSLSLAACVSMPPPSYQPGISNTELLLQKRSDKLAVDGFDAAPGINNRSLGIRGSQLTGGSDGTFGTYLQEALVTELKAAGKYEGNSPLRISGTLLRNDLDGGAVKRGTARVAARFVVKKGEAVVYDKSFEAQHEWESSFIGALAIPAAMDNYAGAVQKLVGMLFADADFSRSTTAGLQ</sequence>
<dbReference type="AlphaFoldDB" id="A0A7H0FWS2"/>
<name>A0A7H0FWS2_9GAMM</name>
<feature type="chain" id="PRO_5028806268" description="DUF4410 domain-containing protein" evidence="1">
    <location>
        <begin position="19"/>
        <end position="191"/>
    </location>
</feature>
<dbReference type="PROSITE" id="PS51257">
    <property type="entry name" value="PROKAR_LIPOPROTEIN"/>
    <property type="match status" value="1"/>
</dbReference>
<dbReference type="KEGG" id="lsx:H8B22_13610"/>
<evidence type="ECO:0000256" key="1">
    <source>
        <dbReference type="SAM" id="SignalP"/>
    </source>
</evidence>
<keyword evidence="3" id="KW-1185">Reference proteome</keyword>
<reference evidence="2 3" key="1">
    <citation type="submission" date="2020-08" db="EMBL/GenBank/DDBJ databases">
        <title>Lysobacter sp. II4 sp. nov., isolated from soil.</title>
        <authorList>
            <person name="Woo C.Y."/>
            <person name="Kim J."/>
        </authorList>
    </citation>
    <scope>NUCLEOTIDE SEQUENCE [LARGE SCALE GENOMIC DNA]</scope>
    <source>
        <strain evidence="2 3">II4</strain>
    </source>
</reference>
<proteinExistence type="predicted"/>
<evidence type="ECO:0000313" key="2">
    <source>
        <dbReference type="EMBL" id="QNP40488.1"/>
    </source>
</evidence>
<feature type="signal peptide" evidence="1">
    <location>
        <begin position="1"/>
        <end position="18"/>
    </location>
</feature>
<dbReference type="EMBL" id="CP060820">
    <property type="protein sequence ID" value="QNP40488.1"/>
    <property type="molecule type" value="Genomic_DNA"/>
</dbReference>
<gene>
    <name evidence="2" type="ORF">H8B22_13610</name>
</gene>
<organism evidence="2 3">
    <name type="scientific">Agrilutibacter terrestris</name>
    <dbReference type="NCBI Taxonomy" id="2865112"/>
    <lineage>
        <taxon>Bacteria</taxon>
        <taxon>Pseudomonadati</taxon>
        <taxon>Pseudomonadota</taxon>
        <taxon>Gammaproteobacteria</taxon>
        <taxon>Lysobacterales</taxon>
        <taxon>Lysobacteraceae</taxon>
        <taxon>Agrilutibacter</taxon>
    </lineage>
</organism>
<evidence type="ECO:0000313" key="3">
    <source>
        <dbReference type="Proteomes" id="UP000516018"/>
    </source>
</evidence>
<evidence type="ECO:0008006" key="4">
    <source>
        <dbReference type="Google" id="ProtNLM"/>
    </source>
</evidence>
<protein>
    <recommendedName>
        <fullName evidence="4">DUF4410 domain-containing protein</fullName>
    </recommendedName>
</protein>
<dbReference type="Proteomes" id="UP000516018">
    <property type="component" value="Chromosome"/>
</dbReference>
<keyword evidence="1" id="KW-0732">Signal</keyword>
<accession>A0A7H0FWS2</accession>